<evidence type="ECO:0000313" key="4">
    <source>
        <dbReference type="Proteomes" id="UP000467214"/>
    </source>
</evidence>
<protein>
    <submittedName>
        <fullName evidence="3">Isochorismatase family protein</fullName>
    </submittedName>
</protein>
<dbReference type="InterPro" id="IPR050272">
    <property type="entry name" value="Isochorismatase-like_hydrls"/>
</dbReference>
<comment type="caution">
    <text evidence="3">The sequence shown here is derived from an EMBL/GenBank/DDBJ whole genome shotgun (WGS) entry which is preliminary data.</text>
</comment>
<reference evidence="3 4" key="1">
    <citation type="submission" date="2019-12" db="EMBL/GenBank/DDBJ databases">
        <title>Neisseriaceae gen. nov. sp. Genome sequencing and assembly.</title>
        <authorList>
            <person name="Liu Z."/>
            <person name="Li A."/>
        </authorList>
    </citation>
    <scope>NUCLEOTIDE SEQUENCE [LARGE SCALE GENOMIC DNA]</scope>
    <source>
        <strain evidence="3 4">B2N2-7</strain>
    </source>
</reference>
<dbReference type="EMBL" id="WSSB01000004">
    <property type="protein sequence ID" value="MXR36517.1"/>
    <property type="molecule type" value="Genomic_DNA"/>
</dbReference>
<dbReference type="Proteomes" id="UP000467214">
    <property type="component" value="Unassembled WGS sequence"/>
</dbReference>
<gene>
    <name evidence="3" type="ORF">GQF02_05950</name>
</gene>
<dbReference type="CDD" id="cd00431">
    <property type="entry name" value="cysteine_hydrolases"/>
    <property type="match status" value="1"/>
</dbReference>
<keyword evidence="1" id="KW-0378">Hydrolase</keyword>
<feature type="domain" description="Isochorismatase-like" evidence="2">
    <location>
        <begin position="47"/>
        <end position="221"/>
    </location>
</feature>
<dbReference type="AlphaFoldDB" id="A0A845BID5"/>
<evidence type="ECO:0000259" key="2">
    <source>
        <dbReference type="Pfam" id="PF00857"/>
    </source>
</evidence>
<organism evidence="3 4">
    <name type="scientific">Craterilacuibacter sinensis</name>
    <dbReference type="NCBI Taxonomy" id="2686017"/>
    <lineage>
        <taxon>Bacteria</taxon>
        <taxon>Pseudomonadati</taxon>
        <taxon>Pseudomonadota</taxon>
        <taxon>Betaproteobacteria</taxon>
        <taxon>Neisseriales</taxon>
        <taxon>Neisseriaceae</taxon>
        <taxon>Craterilacuibacter</taxon>
    </lineage>
</organism>
<dbReference type="InterPro" id="IPR000868">
    <property type="entry name" value="Isochorismatase-like_dom"/>
</dbReference>
<dbReference type="Gene3D" id="3.40.50.850">
    <property type="entry name" value="Isochorismatase-like"/>
    <property type="match status" value="1"/>
</dbReference>
<dbReference type="GO" id="GO:0016787">
    <property type="term" value="F:hydrolase activity"/>
    <property type="evidence" value="ECO:0007669"/>
    <property type="project" value="UniProtKB-KW"/>
</dbReference>
<keyword evidence="4" id="KW-1185">Reference proteome</keyword>
<sequence>MVCEGRGRLDSEVSIGSIRHTTALRGGFALTRYGETCITQGETIVQSALILIDYINDIVTAPRYRDFLARHHTLERLPRLISSLRNYSIPVIHVRVGFSDDYRELPRASPLFASAAIRGALRLGTAGCDFHPAAAPLPGETIILKRRVNAFYGTALDLLLRNMRCERLLIAGCATDLAVQSTVRDAHDRDYRVTVLGGFCIAASDADHDDTLRLLARVALVSREQGGHAIAEVPA</sequence>
<dbReference type="PANTHER" id="PTHR43540">
    <property type="entry name" value="PEROXYUREIDOACRYLATE/UREIDOACRYLATE AMIDOHYDROLASE-RELATED"/>
    <property type="match status" value="1"/>
</dbReference>
<name>A0A845BID5_9NEIS</name>
<dbReference type="Pfam" id="PF00857">
    <property type="entry name" value="Isochorismatase"/>
    <property type="match status" value="1"/>
</dbReference>
<dbReference type="InterPro" id="IPR036380">
    <property type="entry name" value="Isochorismatase-like_sf"/>
</dbReference>
<evidence type="ECO:0000313" key="3">
    <source>
        <dbReference type="EMBL" id="MXR36517.1"/>
    </source>
</evidence>
<dbReference type="SUPFAM" id="SSF52499">
    <property type="entry name" value="Isochorismatase-like hydrolases"/>
    <property type="match status" value="1"/>
</dbReference>
<dbReference type="PANTHER" id="PTHR43540:SF1">
    <property type="entry name" value="ISOCHORISMATASE HYDROLASE"/>
    <property type="match status" value="1"/>
</dbReference>
<proteinExistence type="predicted"/>
<accession>A0A845BID5</accession>
<evidence type="ECO:0000256" key="1">
    <source>
        <dbReference type="ARBA" id="ARBA00022801"/>
    </source>
</evidence>